<proteinExistence type="predicted"/>
<evidence type="ECO:0000313" key="2">
    <source>
        <dbReference type="Proteomes" id="UP000177579"/>
    </source>
</evidence>
<dbReference type="EMBL" id="MFGO01000005">
    <property type="protein sequence ID" value="OGF41796.1"/>
    <property type="molecule type" value="Genomic_DNA"/>
</dbReference>
<protein>
    <recommendedName>
        <fullName evidence="3">Serine protease</fullName>
    </recommendedName>
</protein>
<reference evidence="1 2" key="1">
    <citation type="journal article" date="2016" name="Nat. Commun.">
        <title>Thousands of microbial genomes shed light on interconnected biogeochemical processes in an aquifer system.</title>
        <authorList>
            <person name="Anantharaman K."/>
            <person name="Brown C.T."/>
            <person name="Hug L.A."/>
            <person name="Sharon I."/>
            <person name="Castelle C.J."/>
            <person name="Probst A.J."/>
            <person name="Thomas B.C."/>
            <person name="Singh A."/>
            <person name="Wilkins M.J."/>
            <person name="Karaoz U."/>
            <person name="Brodie E.L."/>
            <person name="Williams K.H."/>
            <person name="Hubbard S.S."/>
            <person name="Banfield J.F."/>
        </authorList>
    </citation>
    <scope>NUCLEOTIDE SEQUENCE [LARGE SCALE GENOMIC DNA]</scope>
</reference>
<evidence type="ECO:0000313" key="1">
    <source>
        <dbReference type="EMBL" id="OGF41796.1"/>
    </source>
</evidence>
<dbReference type="Proteomes" id="UP000177579">
    <property type="component" value="Unassembled WGS sequence"/>
</dbReference>
<accession>A0A1F5TS40</accession>
<organism evidence="1 2">
    <name type="scientific">Candidatus Falkowbacteria bacterium RIFOXYD2_FULL_34_120</name>
    <dbReference type="NCBI Taxonomy" id="1798007"/>
    <lineage>
        <taxon>Bacteria</taxon>
        <taxon>Candidatus Falkowiibacteriota</taxon>
    </lineage>
</organism>
<comment type="caution">
    <text evidence="1">The sequence shown here is derived from an EMBL/GenBank/DDBJ whole genome shotgun (WGS) entry which is preliminary data.</text>
</comment>
<dbReference type="AlphaFoldDB" id="A0A1F5TS40"/>
<gene>
    <name evidence="1" type="ORF">A2531_05950</name>
</gene>
<sequence length="309" mass="35341">MPKRIFFIFLIFVFIFPASSCLGVDTRLDKKDLTSGLSVEKRIEKARNASYTIIKINLYGDKKDVDLGMVSVGIGRGVVFKDNGKLIVLSAGHVIFSPEFDEDLYKFLLAEKCFLVLDWNESPRVLADIRRYFEVHNINKTPIDSSQIQHLKITKEDFDNCFKENIFEKAVEMDLRNSKHNKRIDVGYVSLKNNPQKEKLNFLNVNDFDFDFDWKIGRRVAIWSTPRNLGEWYREGIVSSDYTNFSRTKKDYNFGIIDVFCAPGDSGGIVISCDSGKIIGLPISISSVFPLGIIVKIDKFFDGLNLKKE</sequence>
<evidence type="ECO:0008006" key="3">
    <source>
        <dbReference type="Google" id="ProtNLM"/>
    </source>
</evidence>
<dbReference type="SUPFAM" id="SSF50494">
    <property type="entry name" value="Trypsin-like serine proteases"/>
    <property type="match status" value="1"/>
</dbReference>
<dbReference type="InterPro" id="IPR009003">
    <property type="entry name" value="Peptidase_S1_PA"/>
</dbReference>
<name>A0A1F5TS40_9BACT</name>